<dbReference type="GO" id="GO:0005886">
    <property type="term" value="C:plasma membrane"/>
    <property type="evidence" value="ECO:0007669"/>
    <property type="project" value="UniProtKB-SubCell"/>
</dbReference>
<evidence type="ECO:0000256" key="6">
    <source>
        <dbReference type="SAM" id="Phobius"/>
    </source>
</evidence>
<evidence type="ECO:0000256" key="5">
    <source>
        <dbReference type="ARBA" id="ARBA00023136"/>
    </source>
</evidence>
<reference evidence="8 9" key="1">
    <citation type="submission" date="2020-07" db="EMBL/GenBank/DDBJ databases">
        <title>Genomic Encyclopedia of Type Strains, Phase IV (KMG-IV): sequencing the most valuable type-strain genomes for metagenomic binning, comparative biology and taxonomic classification.</title>
        <authorList>
            <person name="Goeker M."/>
        </authorList>
    </citation>
    <scope>NUCLEOTIDE SEQUENCE [LARGE SCALE GENOMIC DNA]</scope>
    <source>
        <strain evidence="8 9">DSM 17721</strain>
    </source>
</reference>
<dbReference type="InterPro" id="IPR051542">
    <property type="entry name" value="Hydrogenase_cytochrome"/>
</dbReference>
<evidence type="ECO:0000256" key="2">
    <source>
        <dbReference type="ARBA" id="ARBA00022475"/>
    </source>
</evidence>
<dbReference type="PANTHER" id="PTHR30485:SF0">
    <property type="entry name" value="NI_FE-HYDROGENASE 1 B-TYPE CYTOCHROME SUBUNIT-RELATED"/>
    <property type="match status" value="1"/>
</dbReference>
<protein>
    <submittedName>
        <fullName evidence="8">Cytochrome b subunit of formate dehydrogenase</fullName>
    </submittedName>
</protein>
<proteinExistence type="predicted"/>
<dbReference type="GO" id="GO:0009055">
    <property type="term" value="F:electron transfer activity"/>
    <property type="evidence" value="ECO:0007669"/>
    <property type="project" value="InterPro"/>
</dbReference>
<keyword evidence="2" id="KW-1003">Cell membrane</keyword>
<comment type="caution">
    <text evidence="8">The sequence shown here is derived from an EMBL/GenBank/DDBJ whole genome shotgun (WGS) entry which is preliminary data.</text>
</comment>
<dbReference type="InterPro" id="IPR016174">
    <property type="entry name" value="Di-haem_cyt_TM"/>
</dbReference>
<keyword evidence="5 6" id="KW-0472">Membrane</keyword>
<gene>
    <name evidence="8" type="ORF">HNR65_003147</name>
</gene>
<organism evidence="8 9">
    <name type="scientific">Desulfosalsimonas propionicica</name>
    <dbReference type="NCBI Taxonomy" id="332175"/>
    <lineage>
        <taxon>Bacteria</taxon>
        <taxon>Pseudomonadati</taxon>
        <taxon>Thermodesulfobacteriota</taxon>
        <taxon>Desulfobacteria</taxon>
        <taxon>Desulfobacterales</taxon>
        <taxon>Desulfosalsimonadaceae</taxon>
        <taxon>Desulfosalsimonas</taxon>
    </lineage>
</organism>
<evidence type="ECO:0000256" key="3">
    <source>
        <dbReference type="ARBA" id="ARBA00022692"/>
    </source>
</evidence>
<dbReference type="Gene3D" id="1.20.950.20">
    <property type="entry name" value="Transmembrane di-heme cytochromes, Chain C"/>
    <property type="match status" value="1"/>
</dbReference>
<keyword evidence="4 6" id="KW-1133">Transmembrane helix</keyword>
<dbReference type="PANTHER" id="PTHR30485">
    <property type="entry name" value="NI/FE-HYDROGENASE 1 B-TYPE CYTOCHROME SUBUNIT"/>
    <property type="match status" value="1"/>
</dbReference>
<name>A0A7W0CBV4_9BACT</name>
<dbReference type="AlphaFoldDB" id="A0A7W0CBV4"/>
<dbReference type="EMBL" id="JACDUS010000012">
    <property type="protein sequence ID" value="MBA2882792.1"/>
    <property type="molecule type" value="Genomic_DNA"/>
</dbReference>
<feature type="transmembrane region" description="Helical" evidence="6">
    <location>
        <begin position="62"/>
        <end position="84"/>
    </location>
</feature>
<evidence type="ECO:0000313" key="9">
    <source>
        <dbReference type="Proteomes" id="UP000525298"/>
    </source>
</evidence>
<dbReference type="GO" id="GO:0022904">
    <property type="term" value="P:respiratory electron transport chain"/>
    <property type="evidence" value="ECO:0007669"/>
    <property type="project" value="InterPro"/>
</dbReference>
<accession>A0A7W0CBV4</accession>
<dbReference type="Proteomes" id="UP000525298">
    <property type="component" value="Unassembled WGS sequence"/>
</dbReference>
<evidence type="ECO:0000259" key="7">
    <source>
        <dbReference type="Pfam" id="PF01292"/>
    </source>
</evidence>
<feature type="transmembrane region" description="Helical" evidence="6">
    <location>
        <begin position="166"/>
        <end position="188"/>
    </location>
</feature>
<sequence length="224" mass="25647">MTKNQENPETVQRFNVLHRLLHIVVFVSFIILAITGFSLSFAHNGFARFLTSILGGADGIGGIHRFFATFFYIGVLIHLLWLIFYKLGLKGRLTGPNTMTPGKKDISDIYQNLRYIFGRGTPPLFNRFSYLQKLDYWAVMLGMQSMGITGLIMWYPEFFTSFLPGYAVNIAFHFHFHEAVLAVLYIGFVHMTDTHLDPEVFPIEKSIFNGKKQSGLYTSEQQLE</sequence>
<feature type="transmembrane region" description="Helical" evidence="6">
    <location>
        <begin position="20"/>
        <end position="42"/>
    </location>
</feature>
<keyword evidence="9" id="KW-1185">Reference proteome</keyword>
<dbReference type="Pfam" id="PF01292">
    <property type="entry name" value="Ni_hydr_CYTB"/>
    <property type="match status" value="1"/>
</dbReference>
<feature type="domain" description="Cytochrome b561 bacterial/Ni-hydrogenase" evidence="7">
    <location>
        <begin position="13"/>
        <end position="189"/>
    </location>
</feature>
<evidence type="ECO:0000256" key="1">
    <source>
        <dbReference type="ARBA" id="ARBA00004651"/>
    </source>
</evidence>
<dbReference type="InterPro" id="IPR011577">
    <property type="entry name" value="Cyt_b561_bac/Ni-Hgenase"/>
</dbReference>
<dbReference type="SUPFAM" id="SSF81342">
    <property type="entry name" value="Transmembrane di-heme cytochromes"/>
    <property type="match status" value="1"/>
</dbReference>
<evidence type="ECO:0000256" key="4">
    <source>
        <dbReference type="ARBA" id="ARBA00022989"/>
    </source>
</evidence>
<feature type="transmembrane region" description="Helical" evidence="6">
    <location>
        <begin position="134"/>
        <end position="154"/>
    </location>
</feature>
<dbReference type="GO" id="GO:0020037">
    <property type="term" value="F:heme binding"/>
    <property type="evidence" value="ECO:0007669"/>
    <property type="project" value="TreeGrafter"/>
</dbReference>
<dbReference type="RefSeq" id="WP_181552413.1">
    <property type="nucleotide sequence ID" value="NZ_JACDUS010000012.1"/>
</dbReference>
<comment type="subcellular location">
    <subcellularLocation>
        <location evidence="1">Cell membrane</location>
        <topology evidence="1">Multi-pass membrane protein</topology>
    </subcellularLocation>
</comment>
<evidence type="ECO:0000313" key="8">
    <source>
        <dbReference type="EMBL" id="MBA2882792.1"/>
    </source>
</evidence>
<keyword evidence="3 6" id="KW-0812">Transmembrane</keyword>